<dbReference type="PANTHER" id="PTHR35342">
    <property type="entry name" value="TRICARBOXYLIC TRANSPORT PROTEIN"/>
    <property type="match status" value="1"/>
</dbReference>
<dbReference type="AlphaFoldDB" id="A0A3B0FL25"/>
<feature type="transmembrane region" description="Helical" evidence="1">
    <location>
        <begin position="107"/>
        <end position="133"/>
    </location>
</feature>
<gene>
    <name evidence="3" type="ORF">D7Z96_18655</name>
</gene>
<proteinExistence type="predicted"/>
<feature type="domain" description="DUF112" evidence="2">
    <location>
        <begin position="18"/>
        <end position="438"/>
    </location>
</feature>
<feature type="transmembrane region" description="Helical" evidence="1">
    <location>
        <begin position="59"/>
        <end position="82"/>
    </location>
</feature>
<evidence type="ECO:0000256" key="1">
    <source>
        <dbReference type="SAM" id="Phobius"/>
    </source>
</evidence>
<feature type="transmembrane region" description="Helical" evidence="1">
    <location>
        <begin position="319"/>
        <end position="338"/>
    </location>
</feature>
<dbReference type="RefSeq" id="WP_120693508.1">
    <property type="nucleotide sequence ID" value="NZ_RBNH01000024.1"/>
</dbReference>
<dbReference type="EMBL" id="RBNH01000024">
    <property type="protein sequence ID" value="RKO20398.1"/>
    <property type="molecule type" value="Genomic_DNA"/>
</dbReference>
<evidence type="ECO:0000259" key="2">
    <source>
        <dbReference type="Pfam" id="PF01970"/>
    </source>
</evidence>
<reference evidence="3 4" key="1">
    <citation type="submission" date="2018-10" db="EMBL/GenBank/DDBJ databases">
        <title>Genome-guide identification and characterization of bacteria that degrade polycyclic aromatic hydrocarbons and resist hexavalent chromium simultaneously.</title>
        <authorList>
            <person name="Feng H."/>
        </authorList>
    </citation>
    <scope>NUCLEOTIDE SEQUENCE [LARGE SCALE GENOMIC DNA]</scope>
    <source>
        <strain evidence="3 4">J015</strain>
    </source>
</reference>
<dbReference type="InterPro" id="IPR002823">
    <property type="entry name" value="DUF112_TM"/>
</dbReference>
<reference evidence="4" key="2">
    <citation type="submission" date="2018-10" db="EMBL/GenBank/DDBJ databases">
        <authorList>
            <person name="Wang Y."/>
            <person name="Wang J."/>
            <person name="Yang X."/>
            <person name="Wang Z."/>
            <person name="Huang Y."/>
        </authorList>
    </citation>
    <scope>NUCLEOTIDE SEQUENCE [LARGE SCALE GENOMIC DNA]</scope>
    <source>
        <strain evidence="4">J015</strain>
    </source>
</reference>
<keyword evidence="1" id="KW-0812">Transmembrane</keyword>
<evidence type="ECO:0000313" key="4">
    <source>
        <dbReference type="Proteomes" id="UP000273159"/>
    </source>
</evidence>
<dbReference type="Proteomes" id="UP000273159">
    <property type="component" value="Unassembled WGS sequence"/>
</dbReference>
<feature type="transmembrane region" description="Helical" evidence="1">
    <location>
        <begin position="468"/>
        <end position="487"/>
    </location>
</feature>
<feature type="transmembrane region" description="Helical" evidence="1">
    <location>
        <begin position="389"/>
        <end position="407"/>
    </location>
</feature>
<feature type="transmembrane region" description="Helical" evidence="1">
    <location>
        <begin position="358"/>
        <end position="377"/>
    </location>
</feature>
<feature type="transmembrane region" description="Helical" evidence="1">
    <location>
        <begin position="20"/>
        <end position="47"/>
    </location>
</feature>
<accession>A0A3B0FL25</accession>
<evidence type="ECO:0000313" key="3">
    <source>
        <dbReference type="EMBL" id="RKO20398.1"/>
    </source>
</evidence>
<keyword evidence="1" id="KW-1133">Transmembrane helix</keyword>
<keyword evidence="1" id="KW-0472">Membrane</keyword>
<organism evidence="3 4">
    <name type="scientific">Pseudarthrobacter phenanthrenivorans</name>
    <name type="common">Arthrobacter phenanthrenivorans</name>
    <dbReference type="NCBI Taxonomy" id="361575"/>
    <lineage>
        <taxon>Bacteria</taxon>
        <taxon>Bacillati</taxon>
        <taxon>Actinomycetota</taxon>
        <taxon>Actinomycetes</taxon>
        <taxon>Micrococcales</taxon>
        <taxon>Micrococcaceae</taxon>
        <taxon>Pseudarthrobacter</taxon>
    </lineage>
</organism>
<protein>
    <recommendedName>
        <fullName evidence="2">DUF112 domain-containing protein</fullName>
    </recommendedName>
</protein>
<feature type="transmembrane region" description="Helical" evidence="1">
    <location>
        <begin position="256"/>
        <end position="279"/>
    </location>
</feature>
<sequence length="503" mass="52265">MLEAIWGALGEALTPMSLLMLLIGVLIGFLVGILPGLGGAVTLALLIPVTFGMDPVPAFSLLLGMYVVSAIAGDFTSILFGIPGEPTAAAMVLDGYPLNKKGQAGRALGASLSSSAIGAIFGAILLMALIPVMRPLMMGISAPELFAAAVLGLTFIASLSSGSIHKGLVMATMGVLLSLVGLDPNLGIERYTFGSLHLWEGIGIVPVVVGLLGGAEVLQSMLDKTGHTKKAAPPHLGGILVGVKDSFRHWWLMMRASAIGAVLGILPGLGGSVSQFIAYGHAKQTSKHPEEFGNGSIEGVIAAGATTTAKDGGHLVPTIAFGVPSGASMAVLLGAFLILGLNPGPEMLGEHLNVTLSLVWIIVLSTLAAVILGFLLIRPLAKLTSVSGRLLVPFLVAMLTVGAFSNTSSLDDVWIMLAFLTIGVLCSRFKWPRIPLLLGLVLGEILERYFTVSYTLFEFSWVTRPGVILIEVIIAGMILLTAIRIALKKRAAKGELLTVGGKS</sequence>
<comment type="caution">
    <text evidence="3">The sequence shown here is derived from an EMBL/GenBank/DDBJ whole genome shotgun (WGS) entry which is preliminary data.</text>
</comment>
<name>A0A3B0FL25_PSEPS</name>
<dbReference type="Pfam" id="PF01970">
    <property type="entry name" value="TctA"/>
    <property type="match status" value="1"/>
</dbReference>
<feature type="transmembrane region" description="Helical" evidence="1">
    <location>
        <begin position="198"/>
        <end position="215"/>
    </location>
</feature>
<dbReference type="PANTHER" id="PTHR35342:SF5">
    <property type="entry name" value="TRICARBOXYLIC TRANSPORT PROTEIN"/>
    <property type="match status" value="1"/>
</dbReference>
<feature type="transmembrane region" description="Helical" evidence="1">
    <location>
        <begin position="145"/>
        <end position="162"/>
    </location>
</feature>